<name>A0A345Z4T4_9MOLU</name>
<gene>
    <name evidence="2" type="ORF">SALLE_v1c09430</name>
</gene>
<protein>
    <recommendedName>
        <fullName evidence="1">Type II methyltransferase M.TaqI-like domain-containing protein</fullName>
    </recommendedName>
</protein>
<dbReference type="KEGG" id="salx:SALLE_v1c09430"/>
<dbReference type="Proteomes" id="UP000254792">
    <property type="component" value="Chromosome"/>
</dbReference>
<organism evidence="2 3">
    <name type="scientific">Spiroplasma alleghenense</name>
    <dbReference type="NCBI Taxonomy" id="216931"/>
    <lineage>
        <taxon>Bacteria</taxon>
        <taxon>Bacillati</taxon>
        <taxon>Mycoplasmatota</taxon>
        <taxon>Mollicutes</taxon>
        <taxon>Entomoplasmatales</taxon>
        <taxon>Spiroplasmataceae</taxon>
        <taxon>Spiroplasma</taxon>
    </lineage>
</organism>
<proteinExistence type="predicted"/>
<dbReference type="OrthoDB" id="388311at2"/>
<dbReference type="AlphaFoldDB" id="A0A345Z4T4"/>
<dbReference type="EMBL" id="CP031376">
    <property type="protein sequence ID" value="AXK51613.1"/>
    <property type="molecule type" value="Genomic_DNA"/>
</dbReference>
<dbReference type="Pfam" id="PF07669">
    <property type="entry name" value="Eco57I"/>
    <property type="match status" value="1"/>
</dbReference>
<evidence type="ECO:0000259" key="1">
    <source>
        <dbReference type="Pfam" id="PF07669"/>
    </source>
</evidence>
<evidence type="ECO:0000313" key="3">
    <source>
        <dbReference type="Proteomes" id="UP000254792"/>
    </source>
</evidence>
<sequence length="347" mass="39748">MKKNELGQYFTVKNSWITRPVLSFINKNILSRNLILDPFAGNGDLFDAINSKIPNKEFEYKGFDIDKELSWEINDSLKQIPLNSPDKTFIITNPPYLAKNSCKRNGFNDTYKKYFNNSMHVDLYLIALETMIDLKIPGVAIVPETFINSKFSKEFISKIVIIEPNPFADTEVPICIVCFDGSKKQDCVIYKNNDKIGKLSKLLEMNPLAKNINLFDLRFNDIKGRIAIKGVDSTNPNEKIKFLNKSDLNYNLSNIKVSSRAITIINSKKLSNLDDKSIEKMIDCSNSLLNNYREQTRDVLLTPFKGNDKNNSRRRRLDFKIARAIIEIAYQKVIIGDINGTELQLHS</sequence>
<dbReference type="SUPFAM" id="SSF53335">
    <property type="entry name" value="S-adenosyl-L-methionine-dependent methyltransferases"/>
    <property type="match status" value="1"/>
</dbReference>
<dbReference type="InterPro" id="IPR029063">
    <property type="entry name" value="SAM-dependent_MTases_sf"/>
</dbReference>
<dbReference type="GO" id="GO:0009007">
    <property type="term" value="F:site-specific DNA-methyltransferase (adenine-specific) activity"/>
    <property type="evidence" value="ECO:0007669"/>
    <property type="project" value="UniProtKB-EC"/>
</dbReference>
<dbReference type="GO" id="GO:0006304">
    <property type="term" value="P:DNA modification"/>
    <property type="evidence" value="ECO:0007669"/>
    <property type="project" value="InterPro"/>
</dbReference>
<dbReference type="InterPro" id="IPR011639">
    <property type="entry name" value="MethylTrfase_TaqI-like_dom"/>
</dbReference>
<evidence type="ECO:0000313" key="2">
    <source>
        <dbReference type="EMBL" id="AXK51613.1"/>
    </source>
</evidence>
<reference evidence="2 3" key="1">
    <citation type="submission" date="2018-07" db="EMBL/GenBank/DDBJ databases">
        <title>Complete genome sequence of Spiroplasma alleghenense PLHS-1 (ATCC 51752).</title>
        <authorList>
            <person name="Chou L."/>
            <person name="Lee T.-Y."/>
            <person name="Tsai Y.-M."/>
            <person name="Kuo C.-H."/>
        </authorList>
    </citation>
    <scope>NUCLEOTIDE SEQUENCE [LARGE SCALE GENOMIC DNA]</scope>
    <source>
        <strain evidence="2 3">PLHS-1</strain>
    </source>
</reference>
<feature type="domain" description="Type II methyltransferase M.TaqI-like" evidence="1">
    <location>
        <begin position="44"/>
        <end position="155"/>
    </location>
</feature>
<keyword evidence="3" id="KW-1185">Reference proteome</keyword>
<dbReference type="RefSeq" id="WP_115558506.1">
    <property type="nucleotide sequence ID" value="NZ_CP031376.1"/>
</dbReference>
<accession>A0A345Z4T4</accession>
<dbReference type="Gene3D" id="3.40.50.150">
    <property type="entry name" value="Vaccinia Virus protein VP39"/>
    <property type="match status" value="1"/>
</dbReference>